<dbReference type="Proteomes" id="UP000294919">
    <property type="component" value="Unassembled WGS sequence"/>
</dbReference>
<sequence>MEKKFEAQEEQFESQEKKEMTETYQVNVNYFGSGRFADEYEW</sequence>
<reference evidence="1 2" key="1">
    <citation type="submission" date="2019-03" db="EMBL/GenBank/DDBJ databases">
        <title>Genomic Encyclopedia of Type Strains, Phase IV (KMG-IV): sequencing the most valuable type-strain genomes for metagenomic binning, comparative biology and taxonomic classification.</title>
        <authorList>
            <person name="Goeker M."/>
        </authorList>
    </citation>
    <scope>NUCLEOTIDE SEQUENCE [LARGE SCALE GENOMIC DNA]</scope>
    <source>
        <strain evidence="1 2">DSM 102940</strain>
    </source>
</reference>
<dbReference type="RefSeq" id="WP_279233133.1">
    <property type="nucleotide sequence ID" value="NZ_SLWV01000024.1"/>
</dbReference>
<name>A0A4R2KB84_9FIRM</name>
<proteinExistence type="predicted"/>
<keyword evidence="2" id="KW-1185">Reference proteome</keyword>
<evidence type="ECO:0000313" key="1">
    <source>
        <dbReference type="EMBL" id="TCO70723.1"/>
    </source>
</evidence>
<protein>
    <submittedName>
        <fullName evidence="1">Uncharacterized protein</fullName>
    </submittedName>
</protein>
<gene>
    <name evidence="1" type="ORF">EV214_12410</name>
</gene>
<dbReference type="EMBL" id="SLWV01000024">
    <property type="protein sequence ID" value="TCO70723.1"/>
    <property type="molecule type" value="Genomic_DNA"/>
</dbReference>
<organism evidence="1 2">
    <name type="scientific">Marinisporobacter balticus</name>
    <dbReference type="NCBI Taxonomy" id="2018667"/>
    <lineage>
        <taxon>Bacteria</taxon>
        <taxon>Bacillati</taxon>
        <taxon>Bacillota</taxon>
        <taxon>Clostridia</taxon>
        <taxon>Peptostreptococcales</taxon>
        <taxon>Thermotaleaceae</taxon>
        <taxon>Marinisporobacter</taxon>
    </lineage>
</organism>
<accession>A0A4R2KB84</accession>
<evidence type="ECO:0000313" key="2">
    <source>
        <dbReference type="Proteomes" id="UP000294919"/>
    </source>
</evidence>
<comment type="caution">
    <text evidence="1">The sequence shown here is derived from an EMBL/GenBank/DDBJ whole genome shotgun (WGS) entry which is preliminary data.</text>
</comment>
<dbReference type="AlphaFoldDB" id="A0A4R2KB84"/>